<accession>A0ABQ4PRJ7</accession>
<keyword evidence="3" id="KW-1185">Reference proteome</keyword>
<evidence type="ECO:0000313" key="3">
    <source>
        <dbReference type="Proteomes" id="UP000887104"/>
    </source>
</evidence>
<feature type="chain" id="PRO_5047243484" description="DUF3016 domain-containing protein" evidence="1">
    <location>
        <begin position="21"/>
        <end position="180"/>
    </location>
</feature>
<reference evidence="2" key="1">
    <citation type="submission" date="2021-05" db="EMBL/GenBank/DDBJ databases">
        <title>Molecular characterization for Shewanella algae harboring chromosomal blaOXA-55-like strains isolated from clinical and environment sample.</title>
        <authorList>
            <person name="Ohama Y."/>
            <person name="Aoki K."/>
            <person name="Harada S."/>
            <person name="Moriya K."/>
            <person name="Ishii Y."/>
            <person name="Tateda K."/>
        </authorList>
    </citation>
    <scope>NUCLEOTIDE SEQUENCE</scope>
    <source>
        <strain evidence="2">JCM 11563</strain>
    </source>
</reference>
<sequence>MKYLSTLSIICIAMMLNGCAKQQGSLPAETIITEDGQVFIAWNNPADYTDVEATLGVQSKYQQYLFSELTEELGKVANKHLSPNQKLELVVTNVDLAGDVQPTFGATPHDIRILEDIYPPKITFDYTLSENNTVLKTGSEKLRDIGYLSGIQPIGNDPFPYEVDLLTDWFKETIKPVLSE</sequence>
<comment type="caution">
    <text evidence="2">The sequence shown here is derived from an EMBL/GenBank/DDBJ whole genome shotgun (WGS) entry which is preliminary data.</text>
</comment>
<dbReference type="EMBL" id="BPEY01000167">
    <property type="protein sequence ID" value="GIU52268.1"/>
    <property type="molecule type" value="Genomic_DNA"/>
</dbReference>
<name>A0ABQ4PRJ7_9GAMM</name>
<dbReference type="Proteomes" id="UP000887104">
    <property type="component" value="Unassembled WGS sequence"/>
</dbReference>
<evidence type="ECO:0000256" key="1">
    <source>
        <dbReference type="SAM" id="SignalP"/>
    </source>
</evidence>
<protein>
    <recommendedName>
        <fullName evidence="4">DUF3016 domain-containing protein</fullName>
    </recommendedName>
</protein>
<evidence type="ECO:0008006" key="4">
    <source>
        <dbReference type="Google" id="ProtNLM"/>
    </source>
</evidence>
<feature type="signal peptide" evidence="1">
    <location>
        <begin position="1"/>
        <end position="20"/>
    </location>
</feature>
<keyword evidence="1" id="KW-0732">Signal</keyword>
<gene>
    <name evidence="2" type="ORF">TUM4438_44560</name>
</gene>
<dbReference type="Pfam" id="PF11454">
    <property type="entry name" value="DUF3016"/>
    <property type="match status" value="1"/>
</dbReference>
<evidence type="ECO:0000313" key="2">
    <source>
        <dbReference type="EMBL" id="GIU52268.1"/>
    </source>
</evidence>
<organism evidence="2 3">
    <name type="scientific">Shewanella sairae</name>
    <dbReference type="NCBI Taxonomy" id="190310"/>
    <lineage>
        <taxon>Bacteria</taxon>
        <taxon>Pseudomonadati</taxon>
        <taxon>Pseudomonadota</taxon>
        <taxon>Gammaproteobacteria</taxon>
        <taxon>Alteromonadales</taxon>
        <taxon>Shewanellaceae</taxon>
        <taxon>Shewanella</taxon>
    </lineage>
</organism>
<proteinExistence type="predicted"/>
<dbReference type="RefSeq" id="WP_220783417.1">
    <property type="nucleotide sequence ID" value="NZ_BPEY01000167.1"/>
</dbReference>
<dbReference type="InterPro" id="IPR021557">
    <property type="entry name" value="DUF3016"/>
</dbReference>